<dbReference type="PANTHER" id="PTHR37422">
    <property type="entry name" value="TEICHURONIC ACID BIOSYNTHESIS PROTEIN TUAE"/>
    <property type="match status" value="1"/>
</dbReference>
<proteinExistence type="predicted"/>
<evidence type="ECO:0000256" key="4">
    <source>
        <dbReference type="ARBA" id="ARBA00023136"/>
    </source>
</evidence>
<keyword evidence="8" id="KW-1185">Reference proteome</keyword>
<feature type="domain" description="O-antigen ligase-related" evidence="6">
    <location>
        <begin position="219"/>
        <end position="338"/>
    </location>
</feature>
<evidence type="ECO:0000313" key="8">
    <source>
        <dbReference type="Proteomes" id="UP001296967"/>
    </source>
</evidence>
<feature type="transmembrane region" description="Helical" evidence="5">
    <location>
        <begin position="176"/>
        <end position="196"/>
    </location>
</feature>
<feature type="transmembrane region" description="Helical" evidence="5">
    <location>
        <begin position="111"/>
        <end position="128"/>
    </location>
</feature>
<dbReference type="GO" id="GO:0016020">
    <property type="term" value="C:membrane"/>
    <property type="evidence" value="ECO:0007669"/>
    <property type="project" value="UniProtKB-SubCell"/>
</dbReference>
<keyword evidence="4 5" id="KW-0472">Membrane</keyword>
<dbReference type="Pfam" id="PF04932">
    <property type="entry name" value="Wzy_C"/>
    <property type="match status" value="1"/>
</dbReference>
<dbReference type="EMBL" id="NHSF01000051">
    <property type="protein sequence ID" value="MBK5930313.1"/>
    <property type="molecule type" value="Genomic_DNA"/>
</dbReference>
<dbReference type="PANTHER" id="PTHR37422:SF13">
    <property type="entry name" value="LIPOPOLYSACCHARIDE BIOSYNTHESIS PROTEIN PA4999-RELATED"/>
    <property type="match status" value="1"/>
</dbReference>
<feature type="transmembrane region" description="Helical" evidence="5">
    <location>
        <begin position="208"/>
        <end position="229"/>
    </location>
</feature>
<feature type="transmembrane region" description="Helical" evidence="5">
    <location>
        <begin position="235"/>
        <end position="252"/>
    </location>
</feature>
<evidence type="ECO:0000256" key="3">
    <source>
        <dbReference type="ARBA" id="ARBA00022989"/>
    </source>
</evidence>
<feature type="transmembrane region" description="Helical" evidence="5">
    <location>
        <begin position="463"/>
        <end position="480"/>
    </location>
</feature>
<feature type="transmembrane region" description="Helical" evidence="5">
    <location>
        <begin position="427"/>
        <end position="451"/>
    </location>
</feature>
<dbReference type="InterPro" id="IPR007016">
    <property type="entry name" value="O-antigen_ligase-rel_domated"/>
</dbReference>
<dbReference type="AlphaFoldDB" id="A0AAJ0XFF6"/>
<keyword evidence="3 5" id="KW-1133">Transmembrane helix</keyword>
<evidence type="ECO:0000256" key="2">
    <source>
        <dbReference type="ARBA" id="ARBA00022692"/>
    </source>
</evidence>
<sequence>MQAGYSTAFAHAVPTTVFVTTAIASPWNGSLDRLRLFSLYALSLSLFMAPAGVSAGLLLIWVWFVALLLSRAHQPQLPRHPLVWLTLAFALYGLLQALFPRMASAELMQRWEVAFSWAQLAVMVPIAYALRGEERLAQRLFLLVLMGILLGTLWRLDWALLLGDADAFFDSRPGFGFPALAYALYAGTALIGLLVLRRRCWYRHDGRLRWWALPLWLAALVMLAEGVVLTQARGSWLGLILVALLGAGLWLRGQWRRHGRIPRTPLLVAASALLLLIGLNASEIGERLNEERRVAEQLLRGEVPPDQVTSLTLRWHAQRFGFEVWQKRPWLGWGPGASAPLIAASVAALAVETEADSWTGVAAGTEAGAAAGADAGVVGADGADEVAGLARGGRASVVDAKLAAAASGIWHPEDGVIKHLHNSYLELLAQLGLVGFGLWMLIALLLLWAVYDGIRRGRLSLDVGLFLSLALLYLAVWSLFDFRMVHQDFRGYWALLAGTALSMALYRRDSVEDDGR</sequence>
<dbReference type="InterPro" id="IPR051533">
    <property type="entry name" value="WaaL-like"/>
</dbReference>
<evidence type="ECO:0000259" key="6">
    <source>
        <dbReference type="Pfam" id="PF04932"/>
    </source>
</evidence>
<dbReference type="Proteomes" id="UP001296967">
    <property type="component" value="Unassembled WGS sequence"/>
</dbReference>
<feature type="transmembrane region" description="Helical" evidence="5">
    <location>
        <begin position="40"/>
        <end position="69"/>
    </location>
</feature>
<name>A0AAJ0XFF6_HALSE</name>
<evidence type="ECO:0000256" key="5">
    <source>
        <dbReference type="SAM" id="Phobius"/>
    </source>
</evidence>
<organism evidence="7 8">
    <name type="scientific">Halochromatium salexigens</name>
    <name type="common">Chromatium salexigens</name>
    <dbReference type="NCBI Taxonomy" id="49447"/>
    <lineage>
        <taxon>Bacteria</taxon>
        <taxon>Pseudomonadati</taxon>
        <taxon>Pseudomonadota</taxon>
        <taxon>Gammaproteobacteria</taxon>
        <taxon>Chromatiales</taxon>
        <taxon>Chromatiaceae</taxon>
        <taxon>Halochromatium</taxon>
    </lineage>
</organism>
<comment type="caution">
    <text evidence="7">The sequence shown here is derived from an EMBL/GenBank/DDBJ whole genome shotgun (WGS) entry which is preliminary data.</text>
</comment>
<feature type="transmembrane region" description="Helical" evidence="5">
    <location>
        <begin position="492"/>
        <end position="508"/>
    </location>
</feature>
<gene>
    <name evidence="7" type="ORF">CCR82_07200</name>
</gene>
<comment type="subcellular location">
    <subcellularLocation>
        <location evidence="1">Membrane</location>
        <topology evidence="1">Multi-pass membrane protein</topology>
    </subcellularLocation>
</comment>
<feature type="transmembrane region" description="Helical" evidence="5">
    <location>
        <begin position="140"/>
        <end position="156"/>
    </location>
</feature>
<protein>
    <recommendedName>
        <fullName evidence="6">O-antigen ligase-related domain-containing protein</fullName>
    </recommendedName>
</protein>
<reference evidence="7" key="2">
    <citation type="journal article" date="2020" name="Microorganisms">
        <title>Osmotic Adaptation and Compatible Solute Biosynthesis of Phototrophic Bacteria as Revealed from Genome Analyses.</title>
        <authorList>
            <person name="Imhoff J.F."/>
            <person name="Rahn T."/>
            <person name="Kunzel S."/>
            <person name="Keller A."/>
            <person name="Neulinger S.C."/>
        </authorList>
    </citation>
    <scope>NUCLEOTIDE SEQUENCE</scope>
    <source>
        <strain evidence="7">DSM 4395</strain>
    </source>
</reference>
<accession>A0AAJ0XFF6</accession>
<reference evidence="7" key="1">
    <citation type="submission" date="2017-05" db="EMBL/GenBank/DDBJ databases">
        <authorList>
            <person name="Imhoff J.F."/>
            <person name="Rahn T."/>
            <person name="Kuenzel S."/>
            <person name="Neulinger S.C."/>
        </authorList>
    </citation>
    <scope>NUCLEOTIDE SEQUENCE</scope>
    <source>
        <strain evidence="7">DSM 4395</strain>
    </source>
</reference>
<keyword evidence="2 5" id="KW-0812">Transmembrane</keyword>
<evidence type="ECO:0000313" key="7">
    <source>
        <dbReference type="EMBL" id="MBK5930313.1"/>
    </source>
</evidence>
<evidence type="ECO:0000256" key="1">
    <source>
        <dbReference type="ARBA" id="ARBA00004141"/>
    </source>
</evidence>
<feature type="transmembrane region" description="Helical" evidence="5">
    <location>
        <begin position="81"/>
        <end position="99"/>
    </location>
</feature>